<keyword evidence="1" id="KW-0472">Membrane</keyword>
<evidence type="ECO:0000313" key="2">
    <source>
        <dbReference type="EMBL" id="CAI8044635.1"/>
    </source>
</evidence>
<keyword evidence="3" id="KW-1185">Reference proteome</keyword>
<feature type="transmembrane region" description="Helical" evidence="1">
    <location>
        <begin position="38"/>
        <end position="57"/>
    </location>
</feature>
<protein>
    <submittedName>
        <fullName evidence="2">Uncharacterized protein</fullName>
    </submittedName>
</protein>
<evidence type="ECO:0000313" key="3">
    <source>
        <dbReference type="Proteomes" id="UP001174909"/>
    </source>
</evidence>
<comment type="caution">
    <text evidence="2">The sequence shown here is derived from an EMBL/GenBank/DDBJ whole genome shotgun (WGS) entry which is preliminary data.</text>
</comment>
<accession>A0AA35XAU3</accession>
<dbReference type="EMBL" id="CASHTH010003409">
    <property type="protein sequence ID" value="CAI8044635.1"/>
    <property type="molecule type" value="Genomic_DNA"/>
</dbReference>
<dbReference type="AlphaFoldDB" id="A0AA35XAU3"/>
<name>A0AA35XAU3_GEOBA</name>
<dbReference type="Proteomes" id="UP001174909">
    <property type="component" value="Unassembled WGS sequence"/>
</dbReference>
<gene>
    <name evidence="2" type="ORF">GBAR_LOCUS24739</name>
</gene>
<proteinExistence type="predicted"/>
<keyword evidence="1" id="KW-1133">Transmembrane helix</keyword>
<evidence type="ECO:0000256" key="1">
    <source>
        <dbReference type="SAM" id="Phobius"/>
    </source>
</evidence>
<keyword evidence="1" id="KW-0812">Transmembrane</keyword>
<reference evidence="2" key="1">
    <citation type="submission" date="2023-03" db="EMBL/GenBank/DDBJ databases">
        <authorList>
            <person name="Steffen K."/>
            <person name="Cardenas P."/>
        </authorList>
    </citation>
    <scope>NUCLEOTIDE SEQUENCE</scope>
</reference>
<organism evidence="2 3">
    <name type="scientific">Geodia barretti</name>
    <name type="common">Barrett's horny sponge</name>
    <dbReference type="NCBI Taxonomy" id="519541"/>
    <lineage>
        <taxon>Eukaryota</taxon>
        <taxon>Metazoa</taxon>
        <taxon>Porifera</taxon>
        <taxon>Demospongiae</taxon>
        <taxon>Heteroscleromorpha</taxon>
        <taxon>Tetractinellida</taxon>
        <taxon>Astrophorina</taxon>
        <taxon>Geodiidae</taxon>
        <taxon>Geodia</taxon>
    </lineage>
</organism>
<sequence>MVGTGVPASFVRSIDRRVGPMAEMAETAATRTWSATRRIILCSISSLIALFIAIRVATARARTGVAQTEMTPWFRCQSVPLFGGWTRTGPGSSWPIFATIRRCLLAEEEREVGETPVSQRLRTRYRS</sequence>